<comment type="caution">
    <text evidence="1">The sequence shown here is derived from an EMBL/GenBank/DDBJ whole genome shotgun (WGS) entry which is preliminary data.</text>
</comment>
<proteinExistence type="predicted"/>
<organism evidence="1 2">
    <name type="scientific">Streptomyces pharetrae CZA14</name>
    <dbReference type="NCBI Taxonomy" id="1144883"/>
    <lineage>
        <taxon>Bacteria</taxon>
        <taxon>Bacillati</taxon>
        <taxon>Actinomycetota</taxon>
        <taxon>Actinomycetes</taxon>
        <taxon>Kitasatosporales</taxon>
        <taxon>Streptomycetaceae</taxon>
        <taxon>Streptomyces</taxon>
    </lineage>
</organism>
<name>A0ABX3Y713_9ACTN</name>
<feature type="non-terminal residue" evidence="1">
    <location>
        <position position="1"/>
    </location>
</feature>
<keyword evidence="2" id="KW-1185">Reference proteome</keyword>
<reference evidence="1 2" key="1">
    <citation type="submission" date="2016-12" db="EMBL/GenBank/DDBJ databases">
        <title>Genome Mining:The Detection of Biosynthetic Gene Clusters to Aid in the Expression of Curamycin A produced by Streptomyces sp. strain CZA14.</title>
        <authorList>
            <person name="Durrell K.A."/>
            <person name="Kirby B.M."/>
            <person name="Khan W."/>
            <person name="Mthethwa T."/>
            <person name="Le Roes-Hill M."/>
        </authorList>
    </citation>
    <scope>NUCLEOTIDE SEQUENCE [LARGE SCALE GENOMIC DNA]</scope>
    <source>
        <strain evidence="1 2">CZA14</strain>
    </source>
</reference>
<evidence type="ECO:0000313" key="1">
    <source>
        <dbReference type="EMBL" id="OSZ55650.1"/>
    </source>
</evidence>
<evidence type="ECO:0000313" key="2">
    <source>
        <dbReference type="Proteomes" id="UP000194266"/>
    </source>
</evidence>
<sequence>DAAVAVGDADSARAAGDLAALGVASGPCGAASLAGLRAALSGPDAGERRTALGLGPSSVAVLLSTEGTAANPRTATDD</sequence>
<accession>A0ABX3Y713</accession>
<dbReference type="Proteomes" id="UP000194266">
    <property type="component" value="Unassembled WGS sequence"/>
</dbReference>
<protein>
    <submittedName>
        <fullName evidence="1">Diaminopropionate ammonia-lyase</fullName>
    </submittedName>
</protein>
<dbReference type="InterPro" id="IPR036052">
    <property type="entry name" value="TrpB-like_PALP_sf"/>
</dbReference>
<dbReference type="EMBL" id="MRYD01000446">
    <property type="protein sequence ID" value="OSZ55650.1"/>
    <property type="molecule type" value="Genomic_DNA"/>
</dbReference>
<gene>
    <name evidence="1" type="ORF">OQI_37295</name>
</gene>
<dbReference type="Gene3D" id="3.40.50.1100">
    <property type="match status" value="1"/>
</dbReference>